<dbReference type="Proteomes" id="UP000708208">
    <property type="component" value="Unassembled WGS sequence"/>
</dbReference>
<evidence type="ECO:0000313" key="2">
    <source>
        <dbReference type="Proteomes" id="UP000708208"/>
    </source>
</evidence>
<dbReference type="EMBL" id="CAJVCH010002418">
    <property type="protein sequence ID" value="CAG7644246.1"/>
    <property type="molecule type" value="Genomic_DNA"/>
</dbReference>
<sequence length="103" mass="12177">MPTGETHLLNSELNGRNSFDPSVIANRYSEWNRLRHHTAWWHRLHLKSRGKEFPKGPLSPAELRRVEDRWFRWLQRKAFAPEISSLLKDGKLPRRSPLLSLTP</sequence>
<evidence type="ECO:0000313" key="1">
    <source>
        <dbReference type="EMBL" id="CAG7644246.1"/>
    </source>
</evidence>
<name>A0A8J2J4S9_9HEXA</name>
<reference evidence="1" key="1">
    <citation type="submission" date="2021-06" db="EMBL/GenBank/DDBJ databases">
        <authorList>
            <person name="Hodson N. C."/>
            <person name="Mongue J. A."/>
            <person name="Jaron S. K."/>
        </authorList>
    </citation>
    <scope>NUCLEOTIDE SEQUENCE</scope>
</reference>
<proteinExistence type="predicted"/>
<gene>
    <name evidence="1" type="ORF">AFUS01_LOCUS508</name>
</gene>
<keyword evidence="2" id="KW-1185">Reference proteome</keyword>
<feature type="non-terminal residue" evidence="1">
    <location>
        <position position="103"/>
    </location>
</feature>
<organism evidence="1 2">
    <name type="scientific">Allacma fusca</name>
    <dbReference type="NCBI Taxonomy" id="39272"/>
    <lineage>
        <taxon>Eukaryota</taxon>
        <taxon>Metazoa</taxon>
        <taxon>Ecdysozoa</taxon>
        <taxon>Arthropoda</taxon>
        <taxon>Hexapoda</taxon>
        <taxon>Collembola</taxon>
        <taxon>Symphypleona</taxon>
        <taxon>Sminthuridae</taxon>
        <taxon>Allacma</taxon>
    </lineage>
</organism>
<dbReference type="AlphaFoldDB" id="A0A8J2J4S9"/>
<accession>A0A8J2J4S9</accession>
<comment type="caution">
    <text evidence="1">The sequence shown here is derived from an EMBL/GenBank/DDBJ whole genome shotgun (WGS) entry which is preliminary data.</text>
</comment>
<protein>
    <submittedName>
        <fullName evidence="1">Uncharacterized protein</fullName>
    </submittedName>
</protein>